<keyword evidence="9" id="KW-1185">Reference proteome</keyword>
<feature type="transmembrane region" description="Helical" evidence="6">
    <location>
        <begin position="271"/>
        <end position="290"/>
    </location>
</feature>
<comment type="subcellular location">
    <subcellularLocation>
        <location evidence="1">Cell membrane</location>
        <topology evidence="1">Multi-pass membrane protein</topology>
    </subcellularLocation>
</comment>
<evidence type="ECO:0000256" key="4">
    <source>
        <dbReference type="ARBA" id="ARBA00022989"/>
    </source>
</evidence>
<dbReference type="SUPFAM" id="SSF103473">
    <property type="entry name" value="MFS general substrate transporter"/>
    <property type="match status" value="1"/>
</dbReference>
<keyword evidence="4 6" id="KW-1133">Transmembrane helix</keyword>
<evidence type="ECO:0000259" key="7">
    <source>
        <dbReference type="PROSITE" id="PS50850"/>
    </source>
</evidence>
<feature type="transmembrane region" description="Helical" evidence="6">
    <location>
        <begin position="108"/>
        <end position="127"/>
    </location>
</feature>
<proteinExistence type="inferred from homology"/>
<gene>
    <name evidence="8" type="ORF">PENSTE_c039G06019</name>
</gene>
<dbReference type="InterPro" id="IPR011701">
    <property type="entry name" value="MFS"/>
</dbReference>
<dbReference type="Gene3D" id="1.20.1250.20">
    <property type="entry name" value="MFS general substrate transporter like domains"/>
    <property type="match status" value="1"/>
</dbReference>
<dbReference type="Proteomes" id="UP000191285">
    <property type="component" value="Unassembled WGS sequence"/>
</dbReference>
<reference evidence="9" key="1">
    <citation type="journal article" date="2017" name="Nat. Microbiol.">
        <title>Global analysis of biosynthetic gene clusters reveals vast potential of secondary metabolite production in Penicillium species.</title>
        <authorList>
            <person name="Nielsen J.C."/>
            <person name="Grijseels S."/>
            <person name="Prigent S."/>
            <person name="Ji B."/>
            <person name="Dainat J."/>
            <person name="Nielsen K.F."/>
            <person name="Frisvad J.C."/>
            <person name="Workman M."/>
            <person name="Nielsen J."/>
        </authorList>
    </citation>
    <scope>NUCLEOTIDE SEQUENCE [LARGE SCALE GENOMIC DNA]</scope>
    <source>
        <strain evidence="9">IBT 24891</strain>
    </source>
</reference>
<dbReference type="STRING" id="303698.A0A1V6SJI4"/>
<dbReference type="InterPro" id="IPR020846">
    <property type="entry name" value="MFS_dom"/>
</dbReference>
<dbReference type="GO" id="GO:0022857">
    <property type="term" value="F:transmembrane transporter activity"/>
    <property type="evidence" value="ECO:0007669"/>
    <property type="project" value="InterPro"/>
</dbReference>
<feature type="transmembrane region" description="Helical" evidence="6">
    <location>
        <begin position="445"/>
        <end position="464"/>
    </location>
</feature>
<evidence type="ECO:0000256" key="6">
    <source>
        <dbReference type="SAM" id="Phobius"/>
    </source>
</evidence>
<sequence length="497" mass="54393">MTEKKELSVAEGHRSSRGIHHNNVHFQHPFTFSRGKKLHIVAAGILFIFNAAFGSSLPSGAKDEISEYFNIPIDSTLLVLPTSLYLVGFALGPLIFGPLSEHVGRKPVLVGTFFGYLVFTLGCALSPNFAALLVFRLLTGLNSASPNAVLGGLYADILESPQTRGTAMALFMVVTAFGPQMAPLVSGFISTVSWRWTFWVGLIAGAVGFPFMVFIPETYVPVLKKRALKKQIKEESDSDDEVANIMSSLPKGDGIMTVFTRPFVMTVQEPILLFSSLFMGFTYAVFYLYFQAYPLVFQDLYGLSAGVAGLAFLPISVGALVAFTIFMCYGAFHTRAQKAGKSWTTVEEYRRLPLAAIGAPLLPVAMFWLAWTAKLSIHPITPIMSGLFFGLGYILIFMAMINYLTDAYKQYSASAQAAASTIRSTMAVCLPLATNPMYSQLGINWATSLLAFVSLALAIIPFAFMRYGEWIRGRSPFAQRVMKGELVETRATGDEMA</sequence>
<feature type="transmembrane region" description="Helical" evidence="6">
    <location>
        <begin position="167"/>
        <end position="190"/>
    </location>
</feature>
<evidence type="ECO:0000313" key="8">
    <source>
        <dbReference type="EMBL" id="OQE14096.1"/>
    </source>
</evidence>
<feature type="transmembrane region" description="Helical" evidence="6">
    <location>
        <begin position="352"/>
        <end position="371"/>
    </location>
</feature>
<dbReference type="Pfam" id="PF07690">
    <property type="entry name" value="MFS_1"/>
    <property type="match status" value="1"/>
</dbReference>
<dbReference type="FunFam" id="1.20.1250.20:FF:000082">
    <property type="entry name" value="MFS multidrug transporter, putative"/>
    <property type="match status" value="1"/>
</dbReference>
<evidence type="ECO:0000256" key="2">
    <source>
        <dbReference type="ARBA" id="ARBA00008335"/>
    </source>
</evidence>
<keyword evidence="3 6" id="KW-0812">Transmembrane</keyword>
<dbReference type="GO" id="GO:0005886">
    <property type="term" value="C:plasma membrane"/>
    <property type="evidence" value="ECO:0007669"/>
    <property type="project" value="UniProtKB-SubCell"/>
</dbReference>
<evidence type="ECO:0000256" key="3">
    <source>
        <dbReference type="ARBA" id="ARBA00022692"/>
    </source>
</evidence>
<comment type="similarity">
    <text evidence="2">Belongs to the major facilitator superfamily.</text>
</comment>
<feature type="domain" description="Major facilitator superfamily (MFS) profile" evidence="7">
    <location>
        <begin position="40"/>
        <end position="469"/>
    </location>
</feature>
<dbReference type="OrthoDB" id="5141738at2759"/>
<feature type="transmembrane region" description="Helical" evidence="6">
    <location>
        <begin position="38"/>
        <end position="57"/>
    </location>
</feature>
<feature type="transmembrane region" description="Helical" evidence="6">
    <location>
        <begin position="77"/>
        <end position="96"/>
    </location>
</feature>
<dbReference type="PANTHER" id="PTHR23502:SF74">
    <property type="entry name" value="MAJOR FACILITATOR SUPERFAMILY (MFS) PROFILE DOMAIN-CONTAINING PROTEIN"/>
    <property type="match status" value="1"/>
</dbReference>
<dbReference type="CDD" id="cd17323">
    <property type="entry name" value="MFS_Tpo1_MDR_like"/>
    <property type="match status" value="1"/>
</dbReference>
<accession>A0A1V6SJI4</accession>
<protein>
    <recommendedName>
        <fullName evidence="7">Major facilitator superfamily (MFS) profile domain-containing protein</fullName>
    </recommendedName>
</protein>
<evidence type="ECO:0000313" key="9">
    <source>
        <dbReference type="Proteomes" id="UP000191285"/>
    </source>
</evidence>
<keyword evidence="5 6" id="KW-0472">Membrane</keyword>
<dbReference type="AlphaFoldDB" id="A0A1V6SJI4"/>
<name>A0A1V6SJI4_9EURO</name>
<evidence type="ECO:0000256" key="1">
    <source>
        <dbReference type="ARBA" id="ARBA00004651"/>
    </source>
</evidence>
<evidence type="ECO:0000256" key="5">
    <source>
        <dbReference type="ARBA" id="ARBA00023136"/>
    </source>
</evidence>
<comment type="caution">
    <text evidence="8">The sequence shown here is derived from an EMBL/GenBank/DDBJ whole genome shotgun (WGS) entry which is preliminary data.</text>
</comment>
<dbReference type="PROSITE" id="PS50850">
    <property type="entry name" value="MFS"/>
    <property type="match status" value="1"/>
</dbReference>
<feature type="transmembrane region" description="Helical" evidence="6">
    <location>
        <begin position="310"/>
        <end position="332"/>
    </location>
</feature>
<dbReference type="EMBL" id="MLKD01000039">
    <property type="protein sequence ID" value="OQE14096.1"/>
    <property type="molecule type" value="Genomic_DNA"/>
</dbReference>
<feature type="transmembrane region" description="Helical" evidence="6">
    <location>
        <begin position="383"/>
        <end position="404"/>
    </location>
</feature>
<dbReference type="InterPro" id="IPR036259">
    <property type="entry name" value="MFS_trans_sf"/>
</dbReference>
<feature type="transmembrane region" description="Helical" evidence="6">
    <location>
        <begin position="196"/>
        <end position="220"/>
    </location>
</feature>
<organism evidence="8 9">
    <name type="scientific">Penicillium steckii</name>
    <dbReference type="NCBI Taxonomy" id="303698"/>
    <lineage>
        <taxon>Eukaryota</taxon>
        <taxon>Fungi</taxon>
        <taxon>Dikarya</taxon>
        <taxon>Ascomycota</taxon>
        <taxon>Pezizomycotina</taxon>
        <taxon>Eurotiomycetes</taxon>
        <taxon>Eurotiomycetidae</taxon>
        <taxon>Eurotiales</taxon>
        <taxon>Aspergillaceae</taxon>
        <taxon>Penicillium</taxon>
    </lineage>
</organism>
<dbReference type="PANTHER" id="PTHR23502">
    <property type="entry name" value="MAJOR FACILITATOR SUPERFAMILY"/>
    <property type="match status" value="1"/>
</dbReference>